<dbReference type="eggNOG" id="KOG4297">
    <property type="taxonomic scope" value="Eukaryota"/>
</dbReference>
<dbReference type="InterPro" id="IPR001304">
    <property type="entry name" value="C-type_lectin-like"/>
</dbReference>
<dbReference type="Proteomes" id="UP000008068">
    <property type="component" value="Unassembled WGS sequence"/>
</dbReference>
<dbReference type="AlphaFoldDB" id="G0P645"/>
<dbReference type="PANTHER" id="PTHR23124">
    <property type="entry name" value="C-TYPE LECTIN DOMAIN-CONTAINING PROTEIN-RELATED-RELATED"/>
    <property type="match status" value="1"/>
</dbReference>
<evidence type="ECO:0000259" key="2">
    <source>
        <dbReference type="PROSITE" id="PS50041"/>
    </source>
</evidence>
<dbReference type="InterPro" id="IPR016187">
    <property type="entry name" value="CTDL_fold"/>
</dbReference>
<dbReference type="SUPFAM" id="SSF56436">
    <property type="entry name" value="C-type lectin-like"/>
    <property type="match status" value="1"/>
</dbReference>
<dbReference type="EMBL" id="GL380092">
    <property type="protein sequence ID" value="EGT46137.1"/>
    <property type="molecule type" value="Genomic_DNA"/>
</dbReference>
<keyword evidence="1" id="KW-0732">Signal</keyword>
<evidence type="ECO:0000256" key="1">
    <source>
        <dbReference type="SAM" id="SignalP"/>
    </source>
</evidence>
<sequence length="214" mass="23640">MAKFLIYLYCFLATVCAMIMVKPPQEQCDDDGNGGGEEENKGCDKGWKRFERPSGGWCIKIFFEDSIKQPAAEQKCQAVGATLSGLQNQVESLWATYTVTQHIAPATGSIWIGLKRREPCLKVGRTANCTAFTSFEWTDKSANGTDGLLWSCNQPDNAWSRTQECAVLLAGSTGYAIGWQVATLDDVGCEFDFVEQNRHARDPKAYLCGKKPTN</sequence>
<keyword evidence="4" id="KW-1185">Reference proteome</keyword>
<dbReference type="InParanoid" id="G0P645"/>
<dbReference type="SMART" id="SM00034">
    <property type="entry name" value="CLECT"/>
    <property type="match status" value="1"/>
</dbReference>
<organism evidence="4">
    <name type="scientific">Caenorhabditis brenneri</name>
    <name type="common">Nematode worm</name>
    <dbReference type="NCBI Taxonomy" id="135651"/>
    <lineage>
        <taxon>Eukaryota</taxon>
        <taxon>Metazoa</taxon>
        <taxon>Ecdysozoa</taxon>
        <taxon>Nematoda</taxon>
        <taxon>Chromadorea</taxon>
        <taxon>Rhabditida</taxon>
        <taxon>Rhabditina</taxon>
        <taxon>Rhabditomorpha</taxon>
        <taxon>Rhabditoidea</taxon>
        <taxon>Rhabditidae</taxon>
        <taxon>Peloderinae</taxon>
        <taxon>Caenorhabditis</taxon>
    </lineage>
</organism>
<proteinExistence type="predicted"/>
<reference evidence="4" key="1">
    <citation type="submission" date="2011-07" db="EMBL/GenBank/DDBJ databases">
        <authorList>
            <consortium name="Caenorhabditis brenneri Sequencing and Analysis Consortium"/>
            <person name="Wilson R.K."/>
        </authorList>
    </citation>
    <scope>NUCLEOTIDE SEQUENCE [LARGE SCALE GENOMIC DNA]</scope>
    <source>
        <strain evidence="4">PB2801</strain>
    </source>
</reference>
<dbReference type="Gene3D" id="3.10.100.10">
    <property type="entry name" value="Mannose-Binding Protein A, subunit A"/>
    <property type="match status" value="1"/>
</dbReference>
<dbReference type="PANTHER" id="PTHR23124:SF134">
    <property type="entry name" value="C-TYPE LECTIN DOMAIN-CONTAINING PROTEIN"/>
    <property type="match status" value="1"/>
</dbReference>
<protein>
    <recommendedName>
        <fullName evidence="2">C-type lectin domain-containing protein</fullName>
    </recommendedName>
</protein>
<evidence type="ECO:0000313" key="4">
    <source>
        <dbReference type="Proteomes" id="UP000008068"/>
    </source>
</evidence>
<dbReference type="InterPro" id="IPR016186">
    <property type="entry name" value="C-type_lectin-like/link_sf"/>
</dbReference>
<feature type="chain" id="PRO_5003406457" description="C-type lectin domain-containing protein" evidence="1">
    <location>
        <begin position="18"/>
        <end position="214"/>
    </location>
</feature>
<evidence type="ECO:0000313" key="3">
    <source>
        <dbReference type="EMBL" id="EGT46137.1"/>
    </source>
</evidence>
<name>G0P645_CAEBE</name>
<dbReference type="STRING" id="135651.G0P645"/>
<dbReference type="CDD" id="cd00037">
    <property type="entry name" value="CLECT"/>
    <property type="match status" value="1"/>
</dbReference>
<dbReference type="HOGENOM" id="CLU_058687_1_0_1"/>
<feature type="signal peptide" evidence="1">
    <location>
        <begin position="1"/>
        <end position="17"/>
    </location>
</feature>
<dbReference type="PROSITE" id="PS50041">
    <property type="entry name" value="C_TYPE_LECTIN_2"/>
    <property type="match status" value="1"/>
</dbReference>
<gene>
    <name evidence="3" type="ORF">CAEBREN_23394</name>
</gene>
<accession>G0P645</accession>
<dbReference type="OrthoDB" id="5782761at2759"/>
<dbReference type="OMA" id="TVCAMIM"/>
<feature type="domain" description="C-type lectin" evidence="2">
    <location>
        <begin position="54"/>
        <end position="180"/>
    </location>
</feature>